<dbReference type="InterPro" id="IPR036390">
    <property type="entry name" value="WH_DNA-bd_sf"/>
</dbReference>
<dbReference type="AlphaFoldDB" id="A0A0U3FRW5"/>
<proteinExistence type="predicted"/>
<gene>
    <name evidence="6" type="ORF">APZ00_19780</name>
</gene>
<evidence type="ECO:0000313" key="6">
    <source>
        <dbReference type="EMBL" id="ALV29006.1"/>
    </source>
</evidence>
<organism evidence="6 7">
    <name type="scientific">Pannonibacter phragmitetus</name>
    <dbReference type="NCBI Taxonomy" id="121719"/>
    <lineage>
        <taxon>Bacteria</taxon>
        <taxon>Pseudomonadati</taxon>
        <taxon>Pseudomonadota</taxon>
        <taxon>Alphaproteobacteria</taxon>
        <taxon>Hyphomicrobiales</taxon>
        <taxon>Stappiaceae</taxon>
        <taxon>Pannonibacter</taxon>
    </lineage>
</organism>
<dbReference type="Gene3D" id="1.10.10.10">
    <property type="entry name" value="Winged helix-like DNA-binding domain superfamily/Winged helix DNA-binding domain"/>
    <property type="match status" value="1"/>
</dbReference>
<dbReference type="SUPFAM" id="SSF55781">
    <property type="entry name" value="GAF domain-like"/>
    <property type="match status" value="1"/>
</dbReference>
<feature type="domain" description="IclR-ED" evidence="5">
    <location>
        <begin position="69"/>
        <end position="253"/>
    </location>
</feature>
<dbReference type="STRING" id="121719.APZ00_19780"/>
<dbReference type="PROSITE" id="PS51078">
    <property type="entry name" value="ICLR_ED"/>
    <property type="match status" value="1"/>
</dbReference>
<dbReference type="InterPro" id="IPR029016">
    <property type="entry name" value="GAF-like_dom_sf"/>
</dbReference>
<feature type="domain" description="HTH iclR-type" evidence="4">
    <location>
        <begin position="5"/>
        <end position="68"/>
    </location>
</feature>
<keyword evidence="1" id="KW-0805">Transcription regulation</keyword>
<evidence type="ECO:0000256" key="3">
    <source>
        <dbReference type="ARBA" id="ARBA00023163"/>
    </source>
</evidence>
<reference evidence="6 7" key="1">
    <citation type="submission" date="2015-10" db="EMBL/GenBank/DDBJ databases">
        <title>The world's first case of liver abscess caused by Pannonibacter phragmitetus.</title>
        <authorList>
            <person name="Ming D."/>
            <person name="Wang M."/>
            <person name="Zhou Y."/>
            <person name="Jiang T."/>
            <person name="Hu S."/>
        </authorList>
    </citation>
    <scope>NUCLEOTIDE SEQUENCE [LARGE SCALE GENOMIC DNA]</scope>
    <source>
        <strain evidence="6 7">31801</strain>
    </source>
</reference>
<dbReference type="InterPro" id="IPR005471">
    <property type="entry name" value="Tscrpt_reg_IclR_N"/>
</dbReference>
<protein>
    <submittedName>
        <fullName evidence="6">Transcriptional regulator</fullName>
    </submittedName>
</protein>
<dbReference type="SUPFAM" id="SSF46785">
    <property type="entry name" value="Winged helix' DNA-binding domain"/>
    <property type="match status" value="1"/>
</dbReference>
<dbReference type="InterPro" id="IPR014757">
    <property type="entry name" value="Tscrpt_reg_IclR_C"/>
</dbReference>
<evidence type="ECO:0000256" key="1">
    <source>
        <dbReference type="ARBA" id="ARBA00023015"/>
    </source>
</evidence>
<dbReference type="GO" id="GO:0003700">
    <property type="term" value="F:DNA-binding transcription factor activity"/>
    <property type="evidence" value="ECO:0007669"/>
    <property type="project" value="TreeGrafter"/>
</dbReference>
<evidence type="ECO:0000256" key="2">
    <source>
        <dbReference type="ARBA" id="ARBA00023125"/>
    </source>
</evidence>
<dbReference type="Gene3D" id="3.30.450.40">
    <property type="match status" value="1"/>
</dbReference>
<dbReference type="PANTHER" id="PTHR30136">
    <property type="entry name" value="HELIX-TURN-HELIX TRANSCRIPTIONAL REGULATOR, ICLR FAMILY"/>
    <property type="match status" value="1"/>
</dbReference>
<dbReference type="InterPro" id="IPR036388">
    <property type="entry name" value="WH-like_DNA-bd_sf"/>
</dbReference>
<name>A0A0U3FRW5_9HYPH</name>
<dbReference type="InterPro" id="IPR050707">
    <property type="entry name" value="HTH_MetabolicPath_Reg"/>
</dbReference>
<keyword evidence="7" id="KW-1185">Reference proteome</keyword>
<dbReference type="GO" id="GO:0003677">
    <property type="term" value="F:DNA binding"/>
    <property type="evidence" value="ECO:0007669"/>
    <property type="project" value="UniProtKB-KW"/>
</dbReference>
<dbReference type="Pfam" id="PF09339">
    <property type="entry name" value="HTH_IclR"/>
    <property type="match status" value="1"/>
</dbReference>
<sequence length="269" mass="29359">MLNGSQSVDRALSLLSRVGRHAAAGAPLSVLVDESGLNKPTVRRLLLALIRAGLVEQDLVTRRYYPGAEAYVLGLMAARRFSLVEICLESLRRLSRRTEDTSFVSLRRGLFSVCLHREEGAYPVRTHALLAGQEHPLGVGAGSLAMLAGLPDEEVAQVLAENAQILAERYPALPPERILERVEETRRRGFSLNPGLIFANSWGIGAALRHPDGQVIGALSIAAIDSRMQEPRQQELAGFLHEEVLRVEEKLAAMFASREEKAAARAISA</sequence>
<dbReference type="EMBL" id="CP013068">
    <property type="protein sequence ID" value="ALV29006.1"/>
    <property type="molecule type" value="Genomic_DNA"/>
</dbReference>
<evidence type="ECO:0000259" key="4">
    <source>
        <dbReference type="PROSITE" id="PS51077"/>
    </source>
</evidence>
<keyword evidence="3" id="KW-0804">Transcription</keyword>
<keyword evidence="2" id="KW-0238">DNA-binding</keyword>
<dbReference type="Proteomes" id="UP000064921">
    <property type="component" value="Chromosome"/>
</dbReference>
<dbReference type="eggNOG" id="COG1414">
    <property type="taxonomic scope" value="Bacteria"/>
</dbReference>
<dbReference type="KEGG" id="pphr:APZ00_19780"/>
<dbReference type="PANTHER" id="PTHR30136:SF39">
    <property type="entry name" value="TRANSCRIPTIONAL REGULATORY PROTEIN"/>
    <property type="match status" value="1"/>
</dbReference>
<accession>A0A0U3FRW5</accession>
<dbReference type="Pfam" id="PF01614">
    <property type="entry name" value="IclR_C"/>
    <property type="match status" value="1"/>
</dbReference>
<dbReference type="RefSeq" id="WP_058899948.1">
    <property type="nucleotide sequence ID" value="NZ_CP013068.1"/>
</dbReference>
<dbReference type="GO" id="GO:0045892">
    <property type="term" value="P:negative regulation of DNA-templated transcription"/>
    <property type="evidence" value="ECO:0007669"/>
    <property type="project" value="TreeGrafter"/>
</dbReference>
<evidence type="ECO:0000259" key="5">
    <source>
        <dbReference type="PROSITE" id="PS51078"/>
    </source>
</evidence>
<evidence type="ECO:0000313" key="7">
    <source>
        <dbReference type="Proteomes" id="UP000064921"/>
    </source>
</evidence>
<dbReference type="PROSITE" id="PS51077">
    <property type="entry name" value="HTH_ICLR"/>
    <property type="match status" value="1"/>
</dbReference>
<dbReference type="SMART" id="SM00346">
    <property type="entry name" value="HTH_ICLR"/>
    <property type="match status" value="1"/>
</dbReference>